<dbReference type="InterPro" id="IPR040256">
    <property type="entry name" value="At4g02000-like"/>
</dbReference>
<feature type="region of interest" description="Disordered" evidence="1">
    <location>
        <begin position="459"/>
        <end position="483"/>
    </location>
</feature>
<dbReference type="PANTHER" id="PTHR31286:SF175">
    <property type="entry name" value="DUF4283 DOMAIN-CONTAINING PROTEIN"/>
    <property type="match status" value="1"/>
</dbReference>
<feature type="compositionally biased region" description="Polar residues" evidence="1">
    <location>
        <begin position="461"/>
        <end position="479"/>
    </location>
</feature>
<dbReference type="STRING" id="72664.V4M6C5"/>
<feature type="region of interest" description="Disordered" evidence="1">
    <location>
        <begin position="137"/>
        <end position="168"/>
    </location>
</feature>
<dbReference type="PANTHER" id="PTHR31286">
    <property type="entry name" value="GLYCINE-RICH CELL WALL STRUCTURAL PROTEIN 1.8-LIKE"/>
    <property type="match status" value="1"/>
</dbReference>
<accession>V4M6C5</accession>
<dbReference type="Pfam" id="PF14111">
    <property type="entry name" value="DUF4283"/>
    <property type="match status" value="1"/>
</dbReference>
<gene>
    <name evidence="3" type="ORF">EUTSA_v10022289mg</name>
</gene>
<dbReference type="AlphaFoldDB" id="V4M6C5"/>
<dbReference type="eggNOG" id="KOG1075">
    <property type="taxonomic scope" value="Eukaryota"/>
</dbReference>
<sequence length="496" mass="54361">ALTNWKKRFSPSLFVSPKAGLSPGAMPPLKKKARPKIVNTSKFARVASIASIAAFVQMKRSSRDSTIASDVRSDIPGPVDVESDAISSSQIQQSLFPQEVDLDLKINPVSGTEQFAVSDSDKLVAPIAPVEITPLAVEGPSSSAEPPTDAVKASAPQGANSPPQRPWASLLKDPLQLEEIGTPSQHDSGVPFVFIPDENIQAAKEEFKDFLFARFHGDTPSMGRIIGVVNAIWARNGPRIIVHNIGAGTFLLRVTVLRTRELILSRNLWTIAGFPMFVAPWSPDFNPEEPPLSSAVVPVEFRDVPYLLFNKKSLGRIATAIGTPVALAPETERKQTFEVAKVYVRVNLLKELPRRVVSGFSSGREVLITVSYPWLPVKCQSCGLFGHESMKCTSQLQHHPSGRRKCTRSPSLEPKRKKRSRPGRSRARRAKSNRLSGIYSPLEEGEIDQSHEHPIQVRIKGSSSSHRVSNMENSETSASVGGLRRRHASAMIYVPK</sequence>
<dbReference type="InterPro" id="IPR025558">
    <property type="entry name" value="DUF4283"/>
</dbReference>
<feature type="compositionally biased region" description="Basic residues" evidence="1">
    <location>
        <begin position="415"/>
        <end position="432"/>
    </location>
</feature>
<name>V4M6C5_EUTSA</name>
<organism evidence="3 4">
    <name type="scientific">Eutrema salsugineum</name>
    <name type="common">Saltwater cress</name>
    <name type="synonym">Sisymbrium salsugineum</name>
    <dbReference type="NCBI Taxonomy" id="72664"/>
    <lineage>
        <taxon>Eukaryota</taxon>
        <taxon>Viridiplantae</taxon>
        <taxon>Streptophyta</taxon>
        <taxon>Embryophyta</taxon>
        <taxon>Tracheophyta</taxon>
        <taxon>Spermatophyta</taxon>
        <taxon>Magnoliopsida</taxon>
        <taxon>eudicotyledons</taxon>
        <taxon>Gunneridae</taxon>
        <taxon>Pentapetalae</taxon>
        <taxon>rosids</taxon>
        <taxon>malvids</taxon>
        <taxon>Brassicales</taxon>
        <taxon>Brassicaceae</taxon>
        <taxon>Eutremeae</taxon>
        <taxon>Eutrema</taxon>
    </lineage>
</organism>
<evidence type="ECO:0000313" key="4">
    <source>
        <dbReference type="Proteomes" id="UP000030689"/>
    </source>
</evidence>
<feature type="non-terminal residue" evidence="3">
    <location>
        <position position="496"/>
    </location>
</feature>
<keyword evidence="4" id="KW-1185">Reference proteome</keyword>
<dbReference type="KEGG" id="eus:EUTSA_v10022289mg"/>
<feature type="region of interest" description="Disordered" evidence="1">
    <location>
        <begin position="396"/>
        <end position="438"/>
    </location>
</feature>
<dbReference type="Proteomes" id="UP000030689">
    <property type="component" value="Unassembled WGS sequence"/>
</dbReference>
<evidence type="ECO:0000259" key="2">
    <source>
        <dbReference type="Pfam" id="PF14111"/>
    </source>
</evidence>
<feature type="non-terminal residue" evidence="3">
    <location>
        <position position="1"/>
    </location>
</feature>
<reference evidence="3 4" key="1">
    <citation type="journal article" date="2013" name="Front. Plant Sci.">
        <title>The Reference Genome of the Halophytic Plant Eutrema salsugineum.</title>
        <authorList>
            <person name="Yang R."/>
            <person name="Jarvis D.E."/>
            <person name="Chen H."/>
            <person name="Beilstein M.A."/>
            <person name="Grimwood J."/>
            <person name="Jenkins J."/>
            <person name="Shu S."/>
            <person name="Prochnik S."/>
            <person name="Xin M."/>
            <person name="Ma C."/>
            <person name="Schmutz J."/>
            <person name="Wing R.A."/>
            <person name="Mitchell-Olds T."/>
            <person name="Schumaker K.S."/>
            <person name="Wang X."/>
        </authorList>
    </citation>
    <scope>NUCLEOTIDE SEQUENCE [LARGE SCALE GENOMIC DNA]</scope>
</reference>
<evidence type="ECO:0000313" key="3">
    <source>
        <dbReference type="EMBL" id="ESQ47883.1"/>
    </source>
</evidence>
<dbReference type="Gramene" id="ESQ47883">
    <property type="protein sequence ID" value="ESQ47883"/>
    <property type="gene ID" value="EUTSA_v10022289mg"/>
</dbReference>
<feature type="domain" description="DUF4283" evidence="2">
    <location>
        <begin position="204"/>
        <end position="289"/>
    </location>
</feature>
<dbReference type="EMBL" id="KI517408">
    <property type="protein sequence ID" value="ESQ47883.1"/>
    <property type="molecule type" value="Genomic_DNA"/>
</dbReference>
<proteinExistence type="predicted"/>
<evidence type="ECO:0000256" key="1">
    <source>
        <dbReference type="SAM" id="MobiDB-lite"/>
    </source>
</evidence>
<protein>
    <recommendedName>
        <fullName evidence="2">DUF4283 domain-containing protein</fullName>
    </recommendedName>
</protein>